<evidence type="ECO:0000313" key="2">
    <source>
        <dbReference type="Proteomes" id="UP001558613"/>
    </source>
</evidence>
<organism evidence="1 2">
    <name type="scientific">Cirrhinus molitorella</name>
    <name type="common">mud carp</name>
    <dbReference type="NCBI Taxonomy" id="172907"/>
    <lineage>
        <taxon>Eukaryota</taxon>
        <taxon>Metazoa</taxon>
        <taxon>Chordata</taxon>
        <taxon>Craniata</taxon>
        <taxon>Vertebrata</taxon>
        <taxon>Euteleostomi</taxon>
        <taxon>Actinopterygii</taxon>
        <taxon>Neopterygii</taxon>
        <taxon>Teleostei</taxon>
        <taxon>Ostariophysi</taxon>
        <taxon>Cypriniformes</taxon>
        <taxon>Cyprinidae</taxon>
        <taxon>Labeoninae</taxon>
        <taxon>Labeonini</taxon>
        <taxon>Cirrhinus</taxon>
    </lineage>
</organism>
<keyword evidence="2" id="KW-1185">Reference proteome</keyword>
<reference evidence="1 2" key="1">
    <citation type="submission" date="2023-09" db="EMBL/GenBank/DDBJ databases">
        <authorList>
            <person name="Wang M."/>
        </authorList>
    </citation>
    <scope>NUCLEOTIDE SEQUENCE [LARGE SCALE GENOMIC DNA]</scope>
    <source>
        <strain evidence="1">GT-2023</strain>
        <tissue evidence="1">Liver</tissue>
    </source>
</reference>
<gene>
    <name evidence="1" type="ORF">QQF64_017082</name>
</gene>
<name>A0ABR3LL23_9TELE</name>
<protein>
    <submittedName>
        <fullName evidence="1">Uncharacterized protein</fullName>
    </submittedName>
</protein>
<sequence>MQGPVVTTSDCICRDCYPTDLFLSHSVCLSLVPHILWEIRSEMDAFVDTHSLTHSLTHFLSQELWVLTQGLLARWLSHLCYQDPLGEVSSSLPEHRKDKETD</sequence>
<comment type="caution">
    <text evidence="1">The sequence shown here is derived from an EMBL/GenBank/DDBJ whole genome shotgun (WGS) entry which is preliminary data.</text>
</comment>
<evidence type="ECO:0000313" key="1">
    <source>
        <dbReference type="EMBL" id="KAL1252389.1"/>
    </source>
</evidence>
<dbReference type="Proteomes" id="UP001558613">
    <property type="component" value="Unassembled WGS sequence"/>
</dbReference>
<proteinExistence type="predicted"/>
<dbReference type="EMBL" id="JAYMGO010000021">
    <property type="protein sequence ID" value="KAL1252389.1"/>
    <property type="molecule type" value="Genomic_DNA"/>
</dbReference>
<accession>A0ABR3LL23</accession>